<dbReference type="Proteomes" id="UP000316500">
    <property type="component" value="Unassembled WGS sequence"/>
</dbReference>
<feature type="compositionally biased region" description="Polar residues" evidence="1">
    <location>
        <begin position="1"/>
        <end position="22"/>
    </location>
</feature>
<sequence>MTANPSNNNTPENTAPESTSKAPASGGIKSKLTDAQRAMLASKSGGGAPAGWQSTGKGHKPTSASGKQAKTEKKVRW</sequence>
<name>A0A558GRD0_PAENT</name>
<feature type="compositionally biased region" description="Polar residues" evidence="1">
    <location>
        <begin position="52"/>
        <end position="68"/>
    </location>
</feature>
<evidence type="ECO:0000256" key="1">
    <source>
        <dbReference type="SAM" id="MobiDB-lite"/>
    </source>
</evidence>
<dbReference type="AlphaFoldDB" id="A0A558GRD0"/>
<evidence type="ECO:0000313" key="3">
    <source>
        <dbReference type="Proteomes" id="UP000316500"/>
    </source>
</evidence>
<organism evidence="2 3">
    <name type="scientific">Paenarthrobacter nitroguajacolicus</name>
    <name type="common">Arthrobacter nitroguajacolicus</name>
    <dbReference type="NCBI Taxonomy" id="211146"/>
    <lineage>
        <taxon>Bacteria</taxon>
        <taxon>Bacillati</taxon>
        <taxon>Actinomycetota</taxon>
        <taxon>Actinomycetes</taxon>
        <taxon>Micrococcales</taxon>
        <taxon>Micrococcaceae</taxon>
        <taxon>Paenarthrobacter</taxon>
    </lineage>
</organism>
<dbReference type="RefSeq" id="WP_144652588.1">
    <property type="nucleotide sequence ID" value="NZ_VNFK01000018.1"/>
</dbReference>
<protein>
    <submittedName>
        <fullName evidence="2">Uncharacterized protein</fullName>
    </submittedName>
</protein>
<evidence type="ECO:0000313" key="2">
    <source>
        <dbReference type="EMBL" id="TVU59442.1"/>
    </source>
</evidence>
<feature type="region of interest" description="Disordered" evidence="1">
    <location>
        <begin position="1"/>
        <end position="77"/>
    </location>
</feature>
<reference evidence="2 3" key="1">
    <citation type="submission" date="2019-07" db="EMBL/GenBank/DDBJ databases">
        <title>Diversity of Bacteria from Kongsfjorden, Arctic.</title>
        <authorList>
            <person name="Yu Y."/>
        </authorList>
    </citation>
    <scope>NUCLEOTIDE SEQUENCE [LARGE SCALE GENOMIC DNA]</scope>
    <source>
        <strain evidence="2 3">SM1928</strain>
    </source>
</reference>
<dbReference type="EMBL" id="VNFK01000018">
    <property type="protein sequence ID" value="TVU59442.1"/>
    <property type="molecule type" value="Genomic_DNA"/>
</dbReference>
<gene>
    <name evidence="2" type="ORF">FQP90_18780</name>
</gene>
<dbReference type="OrthoDB" id="4950182at2"/>
<accession>A0A558GRD0</accession>
<proteinExistence type="predicted"/>
<comment type="caution">
    <text evidence="2">The sequence shown here is derived from an EMBL/GenBank/DDBJ whole genome shotgun (WGS) entry which is preliminary data.</text>
</comment>